<organism evidence="1 2">
    <name type="scientific">Ralstonia insidiosa</name>
    <dbReference type="NCBI Taxonomy" id="190721"/>
    <lineage>
        <taxon>Bacteria</taxon>
        <taxon>Pseudomonadati</taxon>
        <taxon>Pseudomonadota</taxon>
        <taxon>Betaproteobacteria</taxon>
        <taxon>Burkholderiales</taxon>
        <taxon>Burkholderiaceae</taxon>
        <taxon>Ralstonia</taxon>
    </lineage>
</organism>
<dbReference type="Proteomes" id="UP000575469">
    <property type="component" value="Unassembled WGS sequence"/>
</dbReference>
<dbReference type="RefSeq" id="WP_169341863.1">
    <property type="nucleotide sequence ID" value="NZ_JABBZM010000039.1"/>
</dbReference>
<reference evidence="1 2" key="1">
    <citation type="submission" date="2020-04" db="EMBL/GenBank/DDBJ databases">
        <title>Ralstonia insidiosa genome sequencing and assembly.</title>
        <authorList>
            <person name="Martins R.C.R."/>
            <person name="Perdigao-Neto L.V."/>
            <person name="Levin A.S.S."/>
            <person name="Costa S.F."/>
        </authorList>
    </citation>
    <scope>NUCLEOTIDE SEQUENCE [LARGE SCALE GENOMIC DNA]</scope>
    <source>
        <strain evidence="1 2">5047</strain>
    </source>
</reference>
<protein>
    <submittedName>
        <fullName evidence="1">Iron-containing redox enzyme family protein</fullName>
    </submittedName>
</protein>
<evidence type="ECO:0000313" key="2">
    <source>
        <dbReference type="Proteomes" id="UP000575469"/>
    </source>
</evidence>
<dbReference type="Pfam" id="PF14518">
    <property type="entry name" value="Haem_oxygenas_2"/>
    <property type="match status" value="1"/>
</dbReference>
<dbReference type="AlphaFoldDB" id="A0A848P272"/>
<dbReference type="EMBL" id="JABBZM010000039">
    <property type="protein sequence ID" value="NMV41831.1"/>
    <property type="molecule type" value="Genomic_DNA"/>
</dbReference>
<comment type="caution">
    <text evidence="1">The sequence shown here is derived from an EMBL/GenBank/DDBJ whole genome shotgun (WGS) entry which is preliminary data.</text>
</comment>
<dbReference type="SUPFAM" id="SSF48613">
    <property type="entry name" value="Heme oxygenase-like"/>
    <property type="match status" value="1"/>
</dbReference>
<proteinExistence type="predicted"/>
<evidence type="ECO:0000313" key="1">
    <source>
        <dbReference type="EMBL" id="NMV41831.1"/>
    </source>
</evidence>
<accession>A0A848P272</accession>
<sequence length="208" mass="23197">MTNSEQLMQVLRTYVTQYPQTDMAQPAVFAGYLAFIHDVIIASEHILEAASERSSGELQRFFSEHLEEEHGHAEWLEEDLASAGIDLAARLVVTEAVAMAGSQYYLIRHIDPAAVLGYMAVLECFPMSKEQVEKLEEIHGQKLCRTLRYHATHDVQHGADVLKMIDALPSEQLGIVIQNAVQTALYFISAASKFAQRGDEKLATLSLH</sequence>
<gene>
    <name evidence="1" type="ORF">HGR00_28335</name>
</gene>
<name>A0A848P272_9RALS</name>
<dbReference type="InterPro" id="IPR016084">
    <property type="entry name" value="Haem_Oase-like_multi-hlx"/>
</dbReference>
<dbReference type="Gene3D" id="1.20.910.10">
    <property type="entry name" value="Heme oxygenase-like"/>
    <property type="match status" value="1"/>
</dbReference>